<feature type="region of interest" description="Disordered" evidence="1">
    <location>
        <begin position="156"/>
        <end position="180"/>
    </location>
</feature>
<accession>A0A8S3TUG2</accession>
<dbReference type="InterPro" id="IPR008042">
    <property type="entry name" value="Retrotrans_Pao"/>
</dbReference>
<dbReference type="Proteomes" id="UP000683360">
    <property type="component" value="Unassembled WGS sequence"/>
</dbReference>
<dbReference type="AlphaFoldDB" id="A0A8S3TUG2"/>
<keyword evidence="3" id="KW-1185">Reference proteome</keyword>
<proteinExistence type="predicted"/>
<dbReference type="Pfam" id="PF05380">
    <property type="entry name" value="Peptidase_A17"/>
    <property type="match status" value="1"/>
</dbReference>
<dbReference type="OrthoDB" id="6156325at2759"/>
<dbReference type="EMBL" id="CAJPWZ010002278">
    <property type="protein sequence ID" value="CAG2234944.1"/>
    <property type="molecule type" value="Genomic_DNA"/>
</dbReference>
<comment type="caution">
    <text evidence="2">The sequence shown here is derived from an EMBL/GenBank/DDBJ whole genome shotgun (WGS) entry which is preliminary data.</text>
</comment>
<evidence type="ECO:0000313" key="2">
    <source>
        <dbReference type="EMBL" id="CAG2234944.1"/>
    </source>
</evidence>
<feature type="compositionally biased region" description="Basic residues" evidence="1">
    <location>
        <begin position="171"/>
        <end position="180"/>
    </location>
</feature>
<evidence type="ECO:0000313" key="3">
    <source>
        <dbReference type="Proteomes" id="UP000683360"/>
    </source>
</evidence>
<dbReference type="PANTHER" id="PTHR47331">
    <property type="entry name" value="PHD-TYPE DOMAIN-CONTAINING PROTEIN"/>
    <property type="match status" value="1"/>
</dbReference>
<evidence type="ECO:0000256" key="1">
    <source>
        <dbReference type="SAM" id="MobiDB-lite"/>
    </source>
</evidence>
<reference evidence="2" key="1">
    <citation type="submission" date="2021-03" db="EMBL/GenBank/DDBJ databases">
        <authorList>
            <person name="Bekaert M."/>
        </authorList>
    </citation>
    <scope>NUCLEOTIDE SEQUENCE</scope>
</reference>
<organism evidence="2 3">
    <name type="scientific">Mytilus edulis</name>
    <name type="common">Blue mussel</name>
    <dbReference type="NCBI Taxonomy" id="6550"/>
    <lineage>
        <taxon>Eukaryota</taxon>
        <taxon>Metazoa</taxon>
        <taxon>Spiralia</taxon>
        <taxon>Lophotrochozoa</taxon>
        <taxon>Mollusca</taxon>
        <taxon>Bivalvia</taxon>
        <taxon>Autobranchia</taxon>
        <taxon>Pteriomorphia</taxon>
        <taxon>Mytilida</taxon>
        <taxon>Mytiloidea</taxon>
        <taxon>Mytilidae</taxon>
        <taxon>Mytilinae</taxon>
        <taxon>Mytilus</taxon>
    </lineage>
</organism>
<protein>
    <submittedName>
        <fullName evidence="2">Uncharacterized protein</fullName>
    </submittedName>
</protein>
<gene>
    <name evidence="2" type="ORF">MEDL_47521</name>
</gene>
<dbReference type="PANTHER" id="PTHR47331:SF5">
    <property type="entry name" value="RIBONUCLEASE H"/>
    <property type="match status" value="1"/>
</dbReference>
<name>A0A8S3TUG2_MYTED</name>
<sequence>MNTTTERIITKREILKQSSNIYDPLGLLSPVTVRTKMLMQLLWKEKFTWDCPLPKEIESTWSDLTKDLQFAMNIEIPRCYFECSGITEIETAELHIFTDSSQLAYGTCAYLVTEKESALVMAKNRVAPLKSVTLPNSVKQLTEELQSLRHENYMLSSSQHQQRPNYNNRHYNNRRGGRYR</sequence>